<evidence type="ECO:0000313" key="3">
    <source>
        <dbReference type="Proteomes" id="UP000327143"/>
    </source>
</evidence>
<name>A0ABX6ACL9_STRVD</name>
<protein>
    <submittedName>
        <fullName evidence="2">Two-component system sensor kinase</fullName>
    </submittedName>
</protein>
<organism evidence="2 3">
    <name type="scientific">Streptomyces viridosporus T7A</name>
    <dbReference type="NCBI Taxonomy" id="665577"/>
    <lineage>
        <taxon>Bacteria</taxon>
        <taxon>Bacillati</taxon>
        <taxon>Actinomycetota</taxon>
        <taxon>Actinomycetes</taxon>
        <taxon>Kitasatosporales</taxon>
        <taxon>Streptomycetaceae</taxon>
        <taxon>Streptomyces</taxon>
    </lineage>
</organism>
<keyword evidence="3" id="KW-1185">Reference proteome</keyword>
<dbReference type="GO" id="GO:0016301">
    <property type="term" value="F:kinase activity"/>
    <property type="evidence" value="ECO:0007669"/>
    <property type="project" value="UniProtKB-KW"/>
</dbReference>
<keyword evidence="2" id="KW-0418">Kinase</keyword>
<gene>
    <name evidence="2" type="ORF">CP969_12915</name>
</gene>
<keyword evidence="2" id="KW-0808">Transferase</keyword>
<feature type="region of interest" description="Disordered" evidence="1">
    <location>
        <begin position="1"/>
        <end position="24"/>
    </location>
</feature>
<dbReference type="EMBL" id="CP023700">
    <property type="protein sequence ID" value="QEU85521.1"/>
    <property type="molecule type" value="Genomic_DNA"/>
</dbReference>
<reference evidence="2 3" key="1">
    <citation type="submission" date="2017-09" db="EMBL/GenBank/DDBJ databases">
        <authorList>
            <person name="Lee N."/>
            <person name="Cho B.-K."/>
        </authorList>
    </citation>
    <scope>NUCLEOTIDE SEQUENCE [LARGE SCALE GENOMIC DNA]</scope>
    <source>
        <strain evidence="2 3">ATCC 39115</strain>
    </source>
</reference>
<proteinExistence type="predicted"/>
<dbReference type="InterPro" id="IPR036890">
    <property type="entry name" value="HATPase_C_sf"/>
</dbReference>
<evidence type="ECO:0000256" key="1">
    <source>
        <dbReference type="SAM" id="MobiDB-lite"/>
    </source>
</evidence>
<dbReference type="Proteomes" id="UP000327143">
    <property type="component" value="Chromosome"/>
</dbReference>
<evidence type="ECO:0000313" key="2">
    <source>
        <dbReference type="EMBL" id="QEU85521.1"/>
    </source>
</evidence>
<accession>A0ABX6ACL9</accession>
<dbReference type="Gene3D" id="3.30.565.10">
    <property type="entry name" value="Histidine kinase-like ATPase, C-terminal domain"/>
    <property type="match status" value="1"/>
</dbReference>
<sequence>MSVEDDGRGGANPAGSGLFGPARRGAALDGHLEVRGPPGGPTLVIAELPCA</sequence>